<feature type="compositionally biased region" description="Basic and acidic residues" evidence="1">
    <location>
        <begin position="272"/>
        <end position="293"/>
    </location>
</feature>
<dbReference type="AlphaFoldDB" id="A0A813LYG4"/>
<evidence type="ECO:0000313" key="5">
    <source>
        <dbReference type="Proteomes" id="UP000626109"/>
    </source>
</evidence>
<feature type="region of interest" description="Disordered" evidence="1">
    <location>
        <begin position="260"/>
        <end position="293"/>
    </location>
</feature>
<dbReference type="Proteomes" id="UP000626109">
    <property type="component" value="Unassembled WGS sequence"/>
</dbReference>
<evidence type="ECO:0000256" key="2">
    <source>
        <dbReference type="SAM" id="Phobius"/>
    </source>
</evidence>
<evidence type="ECO:0000313" key="4">
    <source>
        <dbReference type="EMBL" id="CAE8738453.1"/>
    </source>
</evidence>
<evidence type="ECO:0000259" key="3">
    <source>
        <dbReference type="Pfam" id="PF00364"/>
    </source>
</evidence>
<feature type="transmembrane region" description="Helical" evidence="2">
    <location>
        <begin position="338"/>
        <end position="360"/>
    </location>
</feature>
<reference evidence="4" key="1">
    <citation type="submission" date="2021-02" db="EMBL/GenBank/DDBJ databases">
        <authorList>
            <person name="Dougan E. K."/>
            <person name="Rhodes N."/>
            <person name="Thang M."/>
            <person name="Chan C."/>
        </authorList>
    </citation>
    <scope>NUCLEOTIDE SEQUENCE</scope>
</reference>
<dbReference type="InterPro" id="IPR000089">
    <property type="entry name" value="Biotin_lipoyl"/>
</dbReference>
<dbReference type="Gene3D" id="2.40.50.100">
    <property type="match status" value="1"/>
</dbReference>
<proteinExistence type="predicted"/>
<keyword evidence="2" id="KW-1133">Transmembrane helix</keyword>
<feature type="transmembrane region" description="Helical" evidence="2">
    <location>
        <begin position="372"/>
        <end position="390"/>
    </location>
</feature>
<organism evidence="4 5">
    <name type="scientific">Polarella glacialis</name>
    <name type="common">Dinoflagellate</name>
    <dbReference type="NCBI Taxonomy" id="89957"/>
    <lineage>
        <taxon>Eukaryota</taxon>
        <taxon>Sar</taxon>
        <taxon>Alveolata</taxon>
        <taxon>Dinophyceae</taxon>
        <taxon>Suessiales</taxon>
        <taxon>Suessiaceae</taxon>
        <taxon>Polarella</taxon>
    </lineage>
</organism>
<protein>
    <recommendedName>
        <fullName evidence="3">Lipoyl-binding domain-containing protein</fullName>
    </recommendedName>
</protein>
<dbReference type="CDD" id="cd06850">
    <property type="entry name" value="biotinyl_domain"/>
    <property type="match status" value="1"/>
</dbReference>
<feature type="transmembrane region" description="Helical" evidence="2">
    <location>
        <begin position="312"/>
        <end position="332"/>
    </location>
</feature>
<feature type="domain" description="Lipoyl-binding" evidence="3">
    <location>
        <begin position="78"/>
        <end position="132"/>
    </location>
</feature>
<keyword evidence="2" id="KW-0472">Membrane</keyword>
<dbReference type="EMBL" id="CAJNNW010036946">
    <property type="protein sequence ID" value="CAE8738453.1"/>
    <property type="molecule type" value="Genomic_DNA"/>
</dbReference>
<evidence type="ECO:0000256" key="1">
    <source>
        <dbReference type="SAM" id="MobiDB-lite"/>
    </source>
</evidence>
<dbReference type="Pfam" id="PF00364">
    <property type="entry name" value="Biotin_lipoyl"/>
    <property type="match status" value="1"/>
</dbReference>
<dbReference type="SUPFAM" id="SSF51230">
    <property type="entry name" value="Single hybrid motif"/>
    <property type="match status" value="1"/>
</dbReference>
<dbReference type="InterPro" id="IPR011053">
    <property type="entry name" value="Single_hybrid_motif"/>
</dbReference>
<keyword evidence="2" id="KW-0812">Transmembrane</keyword>
<comment type="caution">
    <text evidence="4">The sequence shown here is derived from an EMBL/GenBank/DDBJ whole genome shotgun (WGS) entry which is preliminary data.</text>
</comment>
<name>A0A813LYG4_POLGL</name>
<sequence>MAASLLRSRMQRLPCSGAALRPGLQLLSSRCLPLLQAGRGCEQRLRTSRWLCTSPRRLFPAVHVYFPEGGAEFGVVKAFPRKEGSSVEAGDVVAEVESGHQQLLDVQTARSGVVVKFLRKKGEVVRPGDALVEPDSWSTGRHESMALVGSRDTLGSLKKTSFSSQLVGVAKRIRLRNREWRKADVSDVEDALEASQRAMQMLGRCGPVSILQSWDASRETEAPGSLGLLTKWNSMQHQVEYCGSVPLRWCSAAVSMPACQEDSASSDDSDDDKGKDDLVAHPEANARVDSEGLREETGQIKHAVEELTSSPLLSESAATVVFVVVLALALLAANPAGAGWAVFIIISCIVVLAFAAAGPFQKAPWCKPPENISAAFAALWIWALCLLLTVSSSPSRRRKLFGDDGADDGLEICEESGAALWITLILVMSAVFLRMPSHAFAALGQIVAAQHLLIGLLLPRAECGQVKVHSWDGPGGVLLGLPPIWVPALQLHFIALALSLVHHWQETDRLVCAAAKDFIE</sequence>
<accession>A0A813LYG4</accession>
<feature type="non-terminal residue" evidence="4">
    <location>
        <position position="1"/>
    </location>
</feature>
<gene>
    <name evidence="4" type="ORF">PGLA2088_LOCUS49199</name>
</gene>